<reference evidence="9" key="1">
    <citation type="submission" date="2020-11" db="EMBL/GenBank/DDBJ databases">
        <authorList>
            <person name="Tran Van P."/>
        </authorList>
    </citation>
    <scope>NUCLEOTIDE SEQUENCE</scope>
</reference>
<keyword evidence="5" id="KW-1015">Disulfide bond</keyword>
<dbReference type="SUPFAM" id="SSF50494">
    <property type="entry name" value="Trypsin-like serine proteases"/>
    <property type="match status" value="1"/>
</dbReference>
<evidence type="ECO:0000256" key="7">
    <source>
        <dbReference type="SAM" id="SignalP"/>
    </source>
</evidence>
<evidence type="ECO:0000256" key="5">
    <source>
        <dbReference type="ARBA" id="ARBA00023157"/>
    </source>
</evidence>
<keyword evidence="3 6" id="KW-0378">Hydrolase</keyword>
<evidence type="ECO:0000256" key="6">
    <source>
        <dbReference type="RuleBase" id="RU363034"/>
    </source>
</evidence>
<evidence type="ECO:0000256" key="3">
    <source>
        <dbReference type="ARBA" id="ARBA00022801"/>
    </source>
</evidence>
<name>A0A7R9M693_9ACAR</name>
<keyword evidence="10" id="KW-1185">Reference proteome</keyword>
<feature type="signal peptide" evidence="7">
    <location>
        <begin position="1"/>
        <end position="19"/>
    </location>
</feature>
<dbReference type="PANTHER" id="PTHR24276">
    <property type="entry name" value="POLYSERASE-RELATED"/>
    <property type="match status" value="1"/>
</dbReference>
<dbReference type="InterPro" id="IPR009003">
    <property type="entry name" value="Peptidase_S1_PA"/>
</dbReference>
<evidence type="ECO:0000256" key="1">
    <source>
        <dbReference type="ARBA" id="ARBA00007664"/>
    </source>
</evidence>
<dbReference type="PANTHER" id="PTHR24276:SF91">
    <property type="entry name" value="AT26814P-RELATED"/>
    <property type="match status" value="1"/>
</dbReference>
<dbReference type="PRINTS" id="PR00722">
    <property type="entry name" value="CHYMOTRYPSIN"/>
</dbReference>
<accession>A0A7R9M693</accession>
<dbReference type="Gene3D" id="2.40.10.10">
    <property type="entry name" value="Trypsin-like serine proteases"/>
    <property type="match status" value="1"/>
</dbReference>
<evidence type="ECO:0000256" key="2">
    <source>
        <dbReference type="ARBA" id="ARBA00022670"/>
    </source>
</evidence>
<dbReference type="InterPro" id="IPR018114">
    <property type="entry name" value="TRYPSIN_HIS"/>
</dbReference>
<dbReference type="OrthoDB" id="6485138at2759"/>
<evidence type="ECO:0000313" key="9">
    <source>
        <dbReference type="EMBL" id="CAD7654087.1"/>
    </source>
</evidence>
<dbReference type="GO" id="GO:0006508">
    <property type="term" value="P:proteolysis"/>
    <property type="evidence" value="ECO:0007669"/>
    <property type="project" value="UniProtKB-KW"/>
</dbReference>
<dbReference type="PROSITE" id="PS00135">
    <property type="entry name" value="TRYPSIN_SER"/>
    <property type="match status" value="1"/>
</dbReference>
<organism evidence="9">
    <name type="scientific">Oppiella nova</name>
    <dbReference type="NCBI Taxonomy" id="334625"/>
    <lineage>
        <taxon>Eukaryota</taxon>
        <taxon>Metazoa</taxon>
        <taxon>Ecdysozoa</taxon>
        <taxon>Arthropoda</taxon>
        <taxon>Chelicerata</taxon>
        <taxon>Arachnida</taxon>
        <taxon>Acari</taxon>
        <taxon>Acariformes</taxon>
        <taxon>Sarcoptiformes</taxon>
        <taxon>Oribatida</taxon>
        <taxon>Brachypylina</taxon>
        <taxon>Oppioidea</taxon>
        <taxon>Oppiidae</taxon>
        <taxon>Oppiella</taxon>
    </lineage>
</organism>
<sequence>MSGSAVVLVLCLCALATNAFIEISPKYGPKSLGRIGSRVVGGSDASATQAPFQASLNAQGSFGWSHICGGSLVGTKTVITAAHCCEGYSAAQLTIKYDGLGRTSLKQSSTISKVDIHANWNSQTIDWDYCVLTLTNNIVKSSTVSTIDLVQTAPAHNSPAHLTGWGKTSGSTNTLPEKLQYTPMNIVSQVECNKIWQPAGQTVTARMICAANAKASGCNGDSGGPLVVGGQLVGIVSWVYRGCPANTVQWPTAYADVANQYAWLSSRIQ</sequence>
<dbReference type="CDD" id="cd00190">
    <property type="entry name" value="Tryp_SPc"/>
    <property type="match status" value="1"/>
</dbReference>
<feature type="domain" description="Peptidase S1" evidence="8">
    <location>
        <begin position="39"/>
        <end position="269"/>
    </location>
</feature>
<keyword evidence="7" id="KW-0732">Signal</keyword>
<dbReference type="InterPro" id="IPR001314">
    <property type="entry name" value="Peptidase_S1A"/>
</dbReference>
<dbReference type="InterPro" id="IPR001254">
    <property type="entry name" value="Trypsin_dom"/>
</dbReference>
<gene>
    <name evidence="9" type="ORF">ONB1V03_LOCUS10737</name>
</gene>
<dbReference type="EMBL" id="OC922313">
    <property type="protein sequence ID" value="CAD7654087.1"/>
    <property type="molecule type" value="Genomic_DNA"/>
</dbReference>
<dbReference type="GO" id="GO:0004252">
    <property type="term" value="F:serine-type endopeptidase activity"/>
    <property type="evidence" value="ECO:0007669"/>
    <property type="project" value="InterPro"/>
</dbReference>
<dbReference type="AlphaFoldDB" id="A0A7R9M693"/>
<evidence type="ECO:0000259" key="8">
    <source>
        <dbReference type="PROSITE" id="PS50240"/>
    </source>
</evidence>
<evidence type="ECO:0000313" key="10">
    <source>
        <dbReference type="Proteomes" id="UP000728032"/>
    </source>
</evidence>
<dbReference type="InterPro" id="IPR043504">
    <property type="entry name" value="Peptidase_S1_PA_chymotrypsin"/>
</dbReference>
<protein>
    <recommendedName>
        <fullName evidence="8">Peptidase S1 domain-containing protein</fullName>
    </recommendedName>
</protein>
<dbReference type="Pfam" id="PF00089">
    <property type="entry name" value="Trypsin"/>
    <property type="match status" value="1"/>
</dbReference>
<dbReference type="SMART" id="SM00020">
    <property type="entry name" value="Tryp_SPc"/>
    <property type="match status" value="1"/>
</dbReference>
<dbReference type="Proteomes" id="UP000728032">
    <property type="component" value="Unassembled WGS sequence"/>
</dbReference>
<keyword evidence="4 6" id="KW-0720">Serine protease</keyword>
<dbReference type="InterPro" id="IPR033116">
    <property type="entry name" value="TRYPSIN_SER"/>
</dbReference>
<dbReference type="PROSITE" id="PS50240">
    <property type="entry name" value="TRYPSIN_DOM"/>
    <property type="match status" value="1"/>
</dbReference>
<evidence type="ECO:0000256" key="4">
    <source>
        <dbReference type="ARBA" id="ARBA00022825"/>
    </source>
</evidence>
<dbReference type="PROSITE" id="PS00134">
    <property type="entry name" value="TRYPSIN_HIS"/>
    <property type="match status" value="1"/>
</dbReference>
<proteinExistence type="inferred from homology"/>
<dbReference type="EMBL" id="CAJPVJ010007488">
    <property type="protein sequence ID" value="CAG2171274.1"/>
    <property type="molecule type" value="Genomic_DNA"/>
</dbReference>
<dbReference type="FunFam" id="2.40.10.10:FF:000036">
    <property type="entry name" value="Trypsin beta"/>
    <property type="match status" value="1"/>
</dbReference>
<keyword evidence="2 6" id="KW-0645">Protease</keyword>
<feature type="chain" id="PRO_5035592272" description="Peptidase S1 domain-containing protein" evidence="7">
    <location>
        <begin position="20"/>
        <end position="269"/>
    </location>
</feature>
<comment type="similarity">
    <text evidence="1">Belongs to the peptidase S1 family.</text>
</comment>
<dbReference type="InterPro" id="IPR050430">
    <property type="entry name" value="Peptidase_S1"/>
</dbReference>